<evidence type="ECO:0000313" key="2">
    <source>
        <dbReference type="Proteomes" id="UP000656723"/>
    </source>
</evidence>
<name>A0A8I0MJE4_CITAM</name>
<protein>
    <submittedName>
        <fullName evidence="1">Uncharacterized protein</fullName>
    </submittedName>
</protein>
<dbReference type="AlphaFoldDB" id="A0A8I0MJE4"/>
<accession>A0A8I0MJE4</accession>
<proteinExistence type="predicted"/>
<reference evidence="1" key="1">
    <citation type="submission" date="2019-07" db="EMBL/GenBank/DDBJ databases">
        <title>KPC-2 carbapenem resistent Enterobacterales isolates from Germany.</title>
        <authorList>
            <person name="Yao Y."/>
            <person name="Falgenhauer L."/>
            <person name="Imirzalioglu C."/>
            <person name="Chakraborty T."/>
        </authorList>
    </citation>
    <scope>NUCLEOTIDE SEQUENCE</scope>
    <source>
        <strain evidence="1">CA13304</strain>
    </source>
</reference>
<comment type="caution">
    <text evidence="1">The sequence shown here is derived from an EMBL/GenBank/DDBJ whole genome shotgun (WGS) entry which is preliminary data.</text>
</comment>
<evidence type="ECO:0000313" key="1">
    <source>
        <dbReference type="EMBL" id="MBE0127960.1"/>
    </source>
</evidence>
<sequence length="77" mass="8558">MPDLTLTEPEVLTDHTDVICYTSIEHLITGQDSGLQQTGILIRQLDKFPEGAHSVMVIQCTLGNKTRALPHNRDCNI</sequence>
<organism evidence="1 2">
    <name type="scientific">Citrobacter amalonaticus</name>
    <dbReference type="NCBI Taxonomy" id="35703"/>
    <lineage>
        <taxon>Bacteria</taxon>
        <taxon>Pseudomonadati</taxon>
        <taxon>Pseudomonadota</taxon>
        <taxon>Gammaproteobacteria</taxon>
        <taxon>Enterobacterales</taxon>
        <taxon>Enterobacteriaceae</taxon>
        <taxon>Citrobacter</taxon>
    </lineage>
</organism>
<gene>
    <name evidence="1" type="ORF">FOT72_07940</name>
</gene>
<dbReference type="Proteomes" id="UP000656723">
    <property type="component" value="Unassembled WGS sequence"/>
</dbReference>
<dbReference type="EMBL" id="VKME01000008">
    <property type="protein sequence ID" value="MBE0127960.1"/>
    <property type="molecule type" value="Genomic_DNA"/>
</dbReference>